<dbReference type="EMBL" id="WHUW01000045">
    <property type="protein sequence ID" value="KAF8431965.1"/>
    <property type="molecule type" value="Genomic_DNA"/>
</dbReference>
<sequence length="138" mass="14339">MAEVQNKNINETTGTTNTKKRKGFLSNIFGRSSNTTDADGKKPDQAPQNNGGITSTVKTGAGQVAQHVAVDEASKEIEKLLNNNSSSSNNGSQPANASATMTSAAPDTTALSDALSAPTNWAKRMADSVQQKLQTLGS</sequence>
<feature type="region of interest" description="Disordered" evidence="1">
    <location>
        <begin position="1"/>
        <end position="60"/>
    </location>
</feature>
<protein>
    <submittedName>
        <fullName evidence="2">Uncharacterized protein</fullName>
    </submittedName>
</protein>
<feature type="region of interest" description="Disordered" evidence="1">
    <location>
        <begin position="81"/>
        <end position="116"/>
    </location>
</feature>
<dbReference type="AlphaFoldDB" id="A0AAD4G9W2"/>
<evidence type="ECO:0000313" key="3">
    <source>
        <dbReference type="Proteomes" id="UP001194468"/>
    </source>
</evidence>
<evidence type="ECO:0000256" key="1">
    <source>
        <dbReference type="SAM" id="MobiDB-lite"/>
    </source>
</evidence>
<dbReference type="Proteomes" id="UP001194468">
    <property type="component" value="Unassembled WGS sequence"/>
</dbReference>
<organism evidence="2 3">
    <name type="scientific">Boletus edulis BED1</name>
    <dbReference type="NCBI Taxonomy" id="1328754"/>
    <lineage>
        <taxon>Eukaryota</taxon>
        <taxon>Fungi</taxon>
        <taxon>Dikarya</taxon>
        <taxon>Basidiomycota</taxon>
        <taxon>Agaricomycotina</taxon>
        <taxon>Agaricomycetes</taxon>
        <taxon>Agaricomycetidae</taxon>
        <taxon>Boletales</taxon>
        <taxon>Boletineae</taxon>
        <taxon>Boletaceae</taxon>
        <taxon>Boletoideae</taxon>
        <taxon>Boletus</taxon>
    </lineage>
</organism>
<keyword evidence="3" id="KW-1185">Reference proteome</keyword>
<accession>A0AAD4G9W2</accession>
<gene>
    <name evidence="2" type="ORF">L210DRAFT_3650795</name>
</gene>
<reference evidence="2" key="1">
    <citation type="submission" date="2019-10" db="EMBL/GenBank/DDBJ databases">
        <authorList>
            <consortium name="DOE Joint Genome Institute"/>
            <person name="Kuo A."/>
            <person name="Miyauchi S."/>
            <person name="Kiss E."/>
            <person name="Drula E."/>
            <person name="Kohler A."/>
            <person name="Sanchez-Garcia M."/>
            <person name="Andreopoulos B."/>
            <person name="Barry K.W."/>
            <person name="Bonito G."/>
            <person name="Buee M."/>
            <person name="Carver A."/>
            <person name="Chen C."/>
            <person name="Cichocki N."/>
            <person name="Clum A."/>
            <person name="Culley D."/>
            <person name="Crous P.W."/>
            <person name="Fauchery L."/>
            <person name="Girlanda M."/>
            <person name="Hayes R."/>
            <person name="Keri Z."/>
            <person name="LaButti K."/>
            <person name="Lipzen A."/>
            <person name="Lombard V."/>
            <person name="Magnuson J."/>
            <person name="Maillard F."/>
            <person name="Morin E."/>
            <person name="Murat C."/>
            <person name="Nolan M."/>
            <person name="Ohm R."/>
            <person name="Pangilinan J."/>
            <person name="Pereira M."/>
            <person name="Perotto S."/>
            <person name="Peter M."/>
            <person name="Riley R."/>
            <person name="Sitrit Y."/>
            <person name="Stielow B."/>
            <person name="Szollosi G."/>
            <person name="Zifcakova L."/>
            <person name="Stursova M."/>
            <person name="Spatafora J.W."/>
            <person name="Tedersoo L."/>
            <person name="Vaario L.-M."/>
            <person name="Yamada A."/>
            <person name="Yan M."/>
            <person name="Wang P."/>
            <person name="Xu J."/>
            <person name="Bruns T."/>
            <person name="Baldrian P."/>
            <person name="Vilgalys R."/>
            <person name="Henrissat B."/>
            <person name="Grigoriev I.V."/>
            <person name="Hibbett D."/>
            <person name="Nagy L.G."/>
            <person name="Martin F.M."/>
        </authorList>
    </citation>
    <scope>NUCLEOTIDE SEQUENCE</scope>
    <source>
        <strain evidence="2">BED1</strain>
    </source>
</reference>
<comment type="caution">
    <text evidence="2">The sequence shown here is derived from an EMBL/GenBank/DDBJ whole genome shotgun (WGS) entry which is preliminary data.</text>
</comment>
<feature type="compositionally biased region" description="Low complexity" evidence="1">
    <location>
        <begin position="82"/>
        <end position="99"/>
    </location>
</feature>
<evidence type="ECO:0000313" key="2">
    <source>
        <dbReference type="EMBL" id="KAF8431965.1"/>
    </source>
</evidence>
<reference evidence="2" key="2">
    <citation type="journal article" date="2020" name="Nat. Commun.">
        <title>Large-scale genome sequencing of mycorrhizal fungi provides insights into the early evolution of symbiotic traits.</title>
        <authorList>
            <person name="Miyauchi S."/>
            <person name="Kiss E."/>
            <person name="Kuo A."/>
            <person name="Drula E."/>
            <person name="Kohler A."/>
            <person name="Sanchez-Garcia M."/>
            <person name="Morin E."/>
            <person name="Andreopoulos B."/>
            <person name="Barry K.W."/>
            <person name="Bonito G."/>
            <person name="Buee M."/>
            <person name="Carver A."/>
            <person name="Chen C."/>
            <person name="Cichocki N."/>
            <person name="Clum A."/>
            <person name="Culley D."/>
            <person name="Crous P.W."/>
            <person name="Fauchery L."/>
            <person name="Girlanda M."/>
            <person name="Hayes R.D."/>
            <person name="Keri Z."/>
            <person name="LaButti K."/>
            <person name="Lipzen A."/>
            <person name="Lombard V."/>
            <person name="Magnuson J."/>
            <person name="Maillard F."/>
            <person name="Murat C."/>
            <person name="Nolan M."/>
            <person name="Ohm R.A."/>
            <person name="Pangilinan J."/>
            <person name="Pereira M.F."/>
            <person name="Perotto S."/>
            <person name="Peter M."/>
            <person name="Pfister S."/>
            <person name="Riley R."/>
            <person name="Sitrit Y."/>
            <person name="Stielow J.B."/>
            <person name="Szollosi G."/>
            <person name="Zifcakova L."/>
            <person name="Stursova M."/>
            <person name="Spatafora J.W."/>
            <person name="Tedersoo L."/>
            <person name="Vaario L.M."/>
            <person name="Yamada A."/>
            <person name="Yan M."/>
            <person name="Wang P."/>
            <person name="Xu J."/>
            <person name="Bruns T."/>
            <person name="Baldrian P."/>
            <person name="Vilgalys R."/>
            <person name="Dunand C."/>
            <person name="Henrissat B."/>
            <person name="Grigoriev I.V."/>
            <person name="Hibbett D."/>
            <person name="Nagy L.G."/>
            <person name="Martin F.M."/>
        </authorList>
    </citation>
    <scope>NUCLEOTIDE SEQUENCE</scope>
    <source>
        <strain evidence="2">BED1</strain>
    </source>
</reference>
<name>A0AAD4G9W2_BOLED</name>
<feature type="compositionally biased region" description="Polar residues" evidence="1">
    <location>
        <begin position="46"/>
        <end position="58"/>
    </location>
</feature>
<proteinExistence type="predicted"/>
<feature type="compositionally biased region" description="Low complexity" evidence="1">
    <location>
        <begin position="1"/>
        <end position="17"/>
    </location>
</feature>
<feature type="compositionally biased region" description="Polar residues" evidence="1">
    <location>
        <begin position="100"/>
        <end position="111"/>
    </location>
</feature>